<dbReference type="EMBL" id="BAAAQR010000005">
    <property type="protein sequence ID" value="GAA2145197.1"/>
    <property type="molecule type" value="Genomic_DNA"/>
</dbReference>
<gene>
    <name evidence="1" type="ORF">GCM10009844_19620</name>
</gene>
<organism evidence="1 2">
    <name type="scientific">Nocardioides koreensis</name>
    <dbReference type="NCBI Taxonomy" id="433651"/>
    <lineage>
        <taxon>Bacteria</taxon>
        <taxon>Bacillati</taxon>
        <taxon>Actinomycetota</taxon>
        <taxon>Actinomycetes</taxon>
        <taxon>Propionibacteriales</taxon>
        <taxon>Nocardioidaceae</taxon>
        <taxon>Nocardioides</taxon>
    </lineage>
</organism>
<reference evidence="1 2" key="1">
    <citation type="journal article" date="2019" name="Int. J. Syst. Evol. Microbiol.">
        <title>The Global Catalogue of Microorganisms (GCM) 10K type strain sequencing project: providing services to taxonomists for standard genome sequencing and annotation.</title>
        <authorList>
            <consortium name="The Broad Institute Genomics Platform"/>
            <consortium name="The Broad Institute Genome Sequencing Center for Infectious Disease"/>
            <person name="Wu L."/>
            <person name="Ma J."/>
        </authorList>
    </citation>
    <scope>NUCLEOTIDE SEQUENCE [LARGE SCALE GENOMIC DNA]</scope>
    <source>
        <strain evidence="1 2">JCM 16022</strain>
    </source>
</reference>
<accession>A0ABN2ZP17</accession>
<protein>
    <submittedName>
        <fullName evidence="1">DUF6084 family protein</fullName>
    </submittedName>
</protein>
<evidence type="ECO:0000313" key="1">
    <source>
        <dbReference type="EMBL" id="GAA2145197.1"/>
    </source>
</evidence>
<dbReference type="RefSeq" id="WP_344150813.1">
    <property type="nucleotide sequence ID" value="NZ_BAAAQR010000005.1"/>
</dbReference>
<name>A0ABN2ZP17_9ACTN</name>
<sequence length="224" mass="24706">MTAPGPASRPAAPVDVDFTCSDVVADRYAAGPTVVLRMRAEERSGVRVHALALRCQVRIEPLRRSYDDREAARVVDLFGDRPRWGRTMQPLQLAFLAQVLPGFTGECSFDLALPVSYDVDVAAHKFLAGLDQGEVPLLLLFSGQVFTGGPGSIAVQPVPWHKEATARLPVAVWREAMDAHFPDQAWLRVHRSTYDRLAEYRGRHGLLGWDDVVARLLDGEPDGP</sequence>
<comment type="caution">
    <text evidence="1">The sequence shown here is derived from an EMBL/GenBank/DDBJ whole genome shotgun (WGS) entry which is preliminary data.</text>
</comment>
<dbReference type="Pfam" id="PF19562">
    <property type="entry name" value="DUF6084"/>
    <property type="match status" value="1"/>
</dbReference>
<keyword evidence="2" id="KW-1185">Reference proteome</keyword>
<dbReference type="Proteomes" id="UP001501771">
    <property type="component" value="Unassembled WGS sequence"/>
</dbReference>
<dbReference type="InterPro" id="IPR045730">
    <property type="entry name" value="DUF6084"/>
</dbReference>
<evidence type="ECO:0000313" key="2">
    <source>
        <dbReference type="Proteomes" id="UP001501771"/>
    </source>
</evidence>
<proteinExistence type="predicted"/>